<proteinExistence type="evidence at transcript level"/>
<dbReference type="Gene3D" id="3.30.230.10">
    <property type="match status" value="1"/>
</dbReference>
<dbReference type="EC" id="3.4.21.53" evidence="9 10"/>
<dbReference type="NCBIfam" id="NF008053">
    <property type="entry name" value="PRK10787.1"/>
    <property type="match status" value="1"/>
</dbReference>
<dbReference type="InterPro" id="IPR003959">
    <property type="entry name" value="ATPase_AAA_core"/>
</dbReference>
<dbReference type="SMART" id="SM00382">
    <property type="entry name" value="AAA"/>
    <property type="match status" value="1"/>
</dbReference>
<dbReference type="PROSITE" id="PS01046">
    <property type="entry name" value="LON_SER"/>
    <property type="match status" value="1"/>
</dbReference>
<feature type="domain" description="Lon N-terminal" evidence="14">
    <location>
        <begin position="9"/>
        <end position="202"/>
    </location>
</feature>
<dbReference type="InterPro" id="IPR004815">
    <property type="entry name" value="Lon_bac/euk-typ"/>
</dbReference>
<dbReference type="Gene3D" id="3.40.50.300">
    <property type="entry name" value="P-loop containing nucleotide triphosphate hydrolases"/>
    <property type="match status" value="1"/>
</dbReference>
<keyword evidence="16" id="KW-1185">Reference proteome</keyword>
<evidence type="ECO:0000256" key="6">
    <source>
        <dbReference type="ARBA" id="ARBA00022825"/>
    </source>
</evidence>
<dbReference type="NCBIfam" id="TIGR00763">
    <property type="entry name" value="lon"/>
    <property type="match status" value="1"/>
</dbReference>
<evidence type="ECO:0000256" key="4">
    <source>
        <dbReference type="ARBA" id="ARBA00022741"/>
    </source>
</evidence>
<evidence type="ECO:0000313" key="16">
    <source>
        <dbReference type="Proteomes" id="UP001597318"/>
    </source>
</evidence>
<accession>A0ABW5BV62</accession>
<dbReference type="InterPro" id="IPR027417">
    <property type="entry name" value="P-loop_NTPase"/>
</dbReference>
<dbReference type="InterPro" id="IPR027543">
    <property type="entry name" value="Lon_bac"/>
</dbReference>
<dbReference type="Gene3D" id="2.30.130.40">
    <property type="entry name" value="LON domain-like"/>
    <property type="match status" value="1"/>
</dbReference>
<reference evidence="16" key="1">
    <citation type="journal article" date="2019" name="Int. J. Syst. Evol. Microbiol.">
        <title>The Global Catalogue of Microorganisms (GCM) 10K type strain sequencing project: providing services to taxonomists for standard genome sequencing and annotation.</title>
        <authorList>
            <consortium name="The Broad Institute Genomics Platform"/>
            <consortium name="The Broad Institute Genome Sequencing Center for Infectious Disease"/>
            <person name="Wu L."/>
            <person name="Ma J."/>
        </authorList>
    </citation>
    <scope>NUCLEOTIDE SEQUENCE [LARGE SCALE GENOMIC DNA]</scope>
    <source>
        <strain evidence="16">CGMCC 1.15474</strain>
    </source>
</reference>
<dbReference type="PIRSF" id="PIRSF001174">
    <property type="entry name" value="Lon_proteas"/>
    <property type="match status" value="1"/>
</dbReference>
<dbReference type="Pfam" id="PF22667">
    <property type="entry name" value="Lon_lid"/>
    <property type="match status" value="1"/>
</dbReference>
<dbReference type="PROSITE" id="PS51787">
    <property type="entry name" value="LON_N"/>
    <property type="match status" value="1"/>
</dbReference>
<dbReference type="InterPro" id="IPR008268">
    <property type="entry name" value="Peptidase_S16_AS"/>
</dbReference>
<dbReference type="InterPro" id="IPR020568">
    <property type="entry name" value="Ribosomal_Su5_D2-typ_SF"/>
</dbReference>
<dbReference type="EMBL" id="JBHUIK010000002">
    <property type="protein sequence ID" value="MFD2213768.1"/>
    <property type="molecule type" value="Genomic_DNA"/>
</dbReference>
<dbReference type="InterPro" id="IPR027065">
    <property type="entry name" value="Lon_Prtase"/>
</dbReference>
<evidence type="ECO:0000256" key="10">
    <source>
        <dbReference type="PIRNR" id="PIRNR001174"/>
    </source>
</evidence>
<gene>
    <name evidence="9 15" type="primary">lon</name>
    <name evidence="15" type="ORF">ACFSKK_08770</name>
</gene>
<keyword evidence="3 9" id="KW-0645">Protease</keyword>
<dbReference type="InterPro" id="IPR003593">
    <property type="entry name" value="AAA+_ATPase"/>
</dbReference>
<dbReference type="Gene3D" id="1.10.8.60">
    <property type="match status" value="1"/>
</dbReference>
<keyword evidence="6 9" id="KW-0720">Serine protease</keyword>
<evidence type="ECO:0000256" key="11">
    <source>
        <dbReference type="PROSITE-ProRule" id="PRU01122"/>
    </source>
</evidence>
<evidence type="ECO:0000256" key="8">
    <source>
        <dbReference type="ARBA" id="ARBA00023016"/>
    </source>
</evidence>
<evidence type="ECO:0000259" key="14">
    <source>
        <dbReference type="PROSITE" id="PS51787"/>
    </source>
</evidence>
<evidence type="ECO:0000259" key="13">
    <source>
        <dbReference type="PROSITE" id="PS51786"/>
    </source>
</evidence>
<dbReference type="PRINTS" id="PR00830">
    <property type="entry name" value="ENDOLAPTASE"/>
</dbReference>
<dbReference type="InterPro" id="IPR008269">
    <property type="entry name" value="Lon_proteolytic"/>
</dbReference>
<dbReference type="InterPro" id="IPR015947">
    <property type="entry name" value="PUA-like_sf"/>
</dbReference>
<keyword evidence="7 9" id="KW-0067">ATP-binding</keyword>
<dbReference type="Pfam" id="PF02190">
    <property type="entry name" value="LON_substr_bdg"/>
    <property type="match status" value="1"/>
</dbReference>
<keyword evidence="2 9" id="KW-0963">Cytoplasm</keyword>
<dbReference type="Pfam" id="PF00004">
    <property type="entry name" value="AAA"/>
    <property type="match status" value="1"/>
</dbReference>
<dbReference type="SUPFAM" id="SSF88697">
    <property type="entry name" value="PUA domain-like"/>
    <property type="match status" value="1"/>
</dbReference>
<comment type="caution">
    <text evidence="15">The sequence shown here is derived from an EMBL/GenBank/DDBJ whole genome shotgun (WGS) entry which is preliminary data.</text>
</comment>
<keyword evidence="5 9" id="KW-0378">Hydrolase</keyword>
<evidence type="ECO:0000256" key="7">
    <source>
        <dbReference type="ARBA" id="ARBA00022840"/>
    </source>
</evidence>
<sequence length="773" mass="87036">MAKSNNQIVPLLPLRGLLVYPTMVLHLDVGREKSVQALEKAMMEDHIIFLTTQKEISIDEPNKEDIYEIGTLTKIKQMLKLPNGTIRVLVEGIDRGKIQRFVDEDEYYSVEVSIYKDPEEKSVEEEALMRTMLEYFEQYIKLSKKVSAETYATVSDINEPGRMADIIASHLPLKLKEKQEILETLDVTERLNKVISIIHNEKEVLQLEKKIGQRVKKSMERTQKEYYLREQMKAIQKELGEKEGKLGEVSSMKERIEEAGMPEHIKAVALKELDRYEKVPSSSAESGVIRNYIEWLLSLPWSKATDDRLDVNVAEEILDEEHYGLEKVKERVIEYLAVQQLTNSLKGPILCLAGPPGVGKTSLARSVAKSLNRNFVRISLGGVRDESEIRGHRRTYVGAMPGRIIQGMKKAGTINPVFLLDEIDKMSSDFRGDPSSALLEVLDPEQNHNFSDHYIEETYDLSKVMFIATANNLATIPGPLRDRMEIINIAGYTELEKIHIAKDHLLPKQLKEHGLKKSHLQIREDGIQSIIRYYTREAGVRGLERQLAGVCRKAAKMIVKEERKKIIITDKNIEEFLGKKRFRYGQAELEDQIGVATGLAYTTVGGDTLSIEVSVTPGKGKLILTGKLGDVMKESAQAAFSYIRSRAEELNIDRDFHEKNDIHIHVPEGAVPKDGPSAGITMATALISALTGRAVRKEVGMTGEITLRGRVLPIGGLKEKTLSAHRAGLTKIIAPKDNEKDLDDIPDSVRNELTFVLVSHLDEVLKHALTEEK</sequence>
<dbReference type="InterPro" id="IPR003111">
    <property type="entry name" value="Lon_prtase_N"/>
</dbReference>
<dbReference type="PANTHER" id="PTHR10046">
    <property type="entry name" value="ATP DEPENDENT LON PROTEASE FAMILY MEMBER"/>
    <property type="match status" value="1"/>
</dbReference>
<keyword evidence="4 9" id="KW-0547">Nucleotide-binding</keyword>
<dbReference type="InterPro" id="IPR046336">
    <property type="entry name" value="Lon_prtase_N_sf"/>
</dbReference>
<comment type="function">
    <text evidence="9">ATP-dependent serine protease that mediates the selective degradation of mutant and abnormal proteins as well as certain short-lived regulatory proteins. Required for cellular homeostasis and for survival from DNA damage and developmental changes induced by stress. Degrades polypeptides processively to yield small peptide fragments that are 5 to 10 amino acids long. Binds to DNA in a double-stranded, site-specific manner.</text>
</comment>
<dbReference type="Proteomes" id="UP001597318">
    <property type="component" value="Unassembled WGS sequence"/>
</dbReference>
<dbReference type="PROSITE" id="PS51786">
    <property type="entry name" value="LON_PROTEOLYTIC"/>
    <property type="match status" value="1"/>
</dbReference>
<dbReference type="SMART" id="SM00464">
    <property type="entry name" value="LON"/>
    <property type="match status" value="1"/>
</dbReference>
<dbReference type="SUPFAM" id="SSF54211">
    <property type="entry name" value="Ribosomal protein S5 domain 2-like"/>
    <property type="match status" value="1"/>
</dbReference>
<comment type="catalytic activity">
    <reaction evidence="9 10 11">
        <text>Hydrolysis of proteins in presence of ATP.</text>
        <dbReference type="EC" id="3.4.21.53"/>
    </reaction>
</comment>
<feature type="active site" evidence="9 11">
    <location>
        <position position="720"/>
    </location>
</feature>
<dbReference type="SUPFAM" id="SSF52540">
    <property type="entry name" value="P-loop containing nucleoside triphosphate hydrolases"/>
    <property type="match status" value="1"/>
</dbReference>
<evidence type="ECO:0000256" key="1">
    <source>
        <dbReference type="ARBA" id="ARBA00004496"/>
    </source>
</evidence>
<comment type="induction">
    <text evidence="9">By heat shock.</text>
</comment>
<evidence type="ECO:0000256" key="12">
    <source>
        <dbReference type="RuleBase" id="RU000591"/>
    </source>
</evidence>
<organism evidence="15 16">
    <name type="scientific">Metabacillus endolithicus</name>
    <dbReference type="NCBI Taxonomy" id="1535204"/>
    <lineage>
        <taxon>Bacteria</taxon>
        <taxon>Bacillati</taxon>
        <taxon>Bacillota</taxon>
        <taxon>Bacilli</taxon>
        <taxon>Bacillales</taxon>
        <taxon>Bacillaceae</taxon>
        <taxon>Metabacillus</taxon>
    </lineage>
</organism>
<evidence type="ECO:0000256" key="3">
    <source>
        <dbReference type="ARBA" id="ARBA00022670"/>
    </source>
</evidence>
<comment type="subcellular location">
    <subcellularLocation>
        <location evidence="1 9 10">Cytoplasm</location>
    </subcellularLocation>
</comment>
<dbReference type="Gene3D" id="1.20.5.5270">
    <property type="match status" value="1"/>
</dbReference>
<comment type="subunit">
    <text evidence="9 10">Homohexamer. Organized in a ring with a central cavity.</text>
</comment>
<protein>
    <recommendedName>
        <fullName evidence="9 10">Lon protease</fullName>
        <ecNumber evidence="9 10">3.4.21.53</ecNumber>
    </recommendedName>
    <alternativeName>
        <fullName evidence="9">ATP-dependent protease La</fullName>
    </alternativeName>
</protein>
<dbReference type="Pfam" id="PF05362">
    <property type="entry name" value="Lon_C"/>
    <property type="match status" value="1"/>
</dbReference>
<keyword evidence="8 9" id="KW-0346">Stress response</keyword>
<dbReference type="InterPro" id="IPR054594">
    <property type="entry name" value="Lon_lid"/>
</dbReference>
<comment type="similarity">
    <text evidence="9 10 11 12">Belongs to the peptidase S16 family.</text>
</comment>
<evidence type="ECO:0000256" key="9">
    <source>
        <dbReference type="HAMAP-Rule" id="MF_01973"/>
    </source>
</evidence>
<evidence type="ECO:0000256" key="5">
    <source>
        <dbReference type="ARBA" id="ARBA00022801"/>
    </source>
</evidence>
<dbReference type="Gene3D" id="1.20.58.1480">
    <property type="match status" value="1"/>
</dbReference>
<evidence type="ECO:0000256" key="2">
    <source>
        <dbReference type="ARBA" id="ARBA00022490"/>
    </source>
</evidence>
<evidence type="ECO:0000313" key="15">
    <source>
        <dbReference type="EMBL" id="MFD2213768.1"/>
    </source>
</evidence>
<dbReference type="HAMAP" id="MF_01973">
    <property type="entry name" value="lon_bact"/>
    <property type="match status" value="1"/>
</dbReference>
<dbReference type="GO" id="GO:0004252">
    <property type="term" value="F:serine-type endopeptidase activity"/>
    <property type="evidence" value="ECO:0007669"/>
    <property type="project" value="UniProtKB-EC"/>
</dbReference>
<dbReference type="InterPro" id="IPR014721">
    <property type="entry name" value="Ribsml_uS5_D2-typ_fold_subgr"/>
</dbReference>
<feature type="domain" description="Lon proteolytic" evidence="13">
    <location>
        <begin position="590"/>
        <end position="771"/>
    </location>
</feature>
<feature type="binding site" evidence="9">
    <location>
        <begin position="354"/>
        <end position="361"/>
    </location>
    <ligand>
        <name>ATP</name>
        <dbReference type="ChEBI" id="CHEBI:30616"/>
    </ligand>
</feature>
<dbReference type="CDD" id="cd19500">
    <property type="entry name" value="RecA-like_Lon"/>
    <property type="match status" value="1"/>
</dbReference>
<dbReference type="RefSeq" id="WP_379051173.1">
    <property type="nucleotide sequence ID" value="NZ_JBHUIK010000002.1"/>
</dbReference>
<feature type="active site" evidence="9 11">
    <location>
        <position position="677"/>
    </location>
</feature>
<name>A0ABW5BV62_9BACI</name>